<dbReference type="Pfam" id="PF14029">
    <property type="entry name" value="DUF4244"/>
    <property type="match status" value="1"/>
</dbReference>
<evidence type="ECO:0000313" key="2">
    <source>
        <dbReference type="Proteomes" id="UP000680132"/>
    </source>
</evidence>
<dbReference type="RefSeq" id="WP_208503034.1">
    <property type="nucleotide sequence ID" value="NZ_JAGFOA010000003.1"/>
</dbReference>
<accession>A0A939TXJ0</accession>
<gene>
    <name evidence="1" type="ORF">J5V96_09210</name>
</gene>
<sequence length="36" mass="3640">MSQFSSLGDLVSDETGASTAEYAIVTMAAVAFGGVR</sequence>
<dbReference type="InterPro" id="IPR025338">
    <property type="entry name" value="DUF4244"/>
</dbReference>
<protein>
    <submittedName>
        <fullName evidence="1">DUF4244 domain-containing protein</fullName>
    </submittedName>
</protein>
<comment type="caution">
    <text evidence="1">The sequence shown here is derived from an EMBL/GenBank/DDBJ whole genome shotgun (WGS) entry which is preliminary data.</text>
</comment>
<proteinExistence type="predicted"/>
<dbReference type="Proteomes" id="UP000680132">
    <property type="component" value="Unassembled WGS sequence"/>
</dbReference>
<reference evidence="1" key="1">
    <citation type="submission" date="2021-03" db="EMBL/GenBank/DDBJ databases">
        <title>Microbacterium sp. nov., a novel actinobacterium isolated from cow dung.</title>
        <authorList>
            <person name="Zhang L."/>
        </authorList>
    </citation>
    <scope>NUCLEOTIDE SEQUENCE</scope>
    <source>
        <strain evidence="1">NEAU-LLB</strain>
    </source>
</reference>
<name>A0A939TXJ0_9MICO</name>
<organism evidence="1 2">
    <name type="scientific">Microbacterium stercoris</name>
    <dbReference type="NCBI Taxonomy" id="2820289"/>
    <lineage>
        <taxon>Bacteria</taxon>
        <taxon>Bacillati</taxon>
        <taxon>Actinomycetota</taxon>
        <taxon>Actinomycetes</taxon>
        <taxon>Micrococcales</taxon>
        <taxon>Microbacteriaceae</taxon>
        <taxon>Microbacterium</taxon>
    </lineage>
</organism>
<dbReference type="EMBL" id="JAGFOA010000003">
    <property type="protein sequence ID" value="MBO3663692.1"/>
    <property type="molecule type" value="Genomic_DNA"/>
</dbReference>
<keyword evidence="2" id="KW-1185">Reference proteome</keyword>
<dbReference type="AlphaFoldDB" id="A0A939TXJ0"/>
<evidence type="ECO:0000313" key="1">
    <source>
        <dbReference type="EMBL" id="MBO3663692.1"/>
    </source>
</evidence>